<dbReference type="AlphaFoldDB" id="A0A2S4PZG5"/>
<accession>A0A2S4PZG5</accession>
<proteinExistence type="predicted"/>
<evidence type="ECO:0000313" key="3">
    <source>
        <dbReference type="Proteomes" id="UP000237438"/>
    </source>
</evidence>
<gene>
    <name evidence="2" type="ORF">EPUL_001523</name>
</gene>
<reference evidence="2 3" key="1">
    <citation type="submission" date="2017-10" db="EMBL/GenBank/DDBJ databases">
        <title>Development of genomic resources for the powdery mildew, Erysiphe pulchra.</title>
        <authorList>
            <person name="Wadl P.A."/>
            <person name="Mack B.M."/>
            <person name="Moore G."/>
            <person name="Beltz S.B."/>
        </authorList>
    </citation>
    <scope>NUCLEOTIDE SEQUENCE [LARGE SCALE GENOMIC DNA]</scope>
    <source>
        <strain evidence="2">Cflorida</strain>
    </source>
</reference>
<comment type="caution">
    <text evidence="2">The sequence shown here is derived from an EMBL/GenBank/DDBJ whole genome shotgun (WGS) entry which is preliminary data.</text>
</comment>
<feature type="region of interest" description="Disordered" evidence="1">
    <location>
        <begin position="1"/>
        <end position="29"/>
    </location>
</feature>
<sequence>MASIIRHRKRPPQEEPPPAESVSPNPSYSQLQQEVTLTAALDRGAATRKTTRISREKTVLSVAKALDDILPDVKKNCQDPAKLFEKVLLTAIEDLAAALNEALGDPTCVKVAYATSSGVAIVAGNDTKAHKILQAKDQLNVVFSATEIERQESWITFLVQPVPKRLHSIFGNGLQIDENALAEGTERAH</sequence>
<name>A0A2S4PZG5_9PEZI</name>
<evidence type="ECO:0000313" key="2">
    <source>
        <dbReference type="EMBL" id="POS87429.1"/>
    </source>
</evidence>
<keyword evidence="3" id="KW-1185">Reference proteome</keyword>
<dbReference type="EMBL" id="PEDP01000129">
    <property type="protein sequence ID" value="POS87429.1"/>
    <property type="molecule type" value="Genomic_DNA"/>
</dbReference>
<organism evidence="2 3">
    <name type="scientific">Erysiphe pulchra</name>
    <dbReference type="NCBI Taxonomy" id="225359"/>
    <lineage>
        <taxon>Eukaryota</taxon>
        <taxon>Fungi</taxon>
        <taxon>Dikarya</taxon>
        <taxon>Ascomycota</taxon>
        <taxon>Pezizomycotina</taxon>
        <taxon>Leotiomycetes</taxon>
        <taxon>Erysiphales</taxon>
        <taxon>Erysiphaceae</taxon>
        <taxon>Erysiphe</taxon>
    </lineage>
</organism>
<protein>
    <submittedName>
        <fullName evidence="2">Uncharacterized protein</fullName>
    </submittedName>
</protein>
<feature type="compositionally biased region" description="Basic residues" evidence="1">
    <location>
        <begin position="1"/>
        <end position="10"/>
    </location>
</feature>
<dbReference type="Proteomes" id="UP000237438">
    <property type="component" value="Unassembled WGS sequence"/>
</dbReference>
<evidence type="ECO:0000256" key="1">
    <source>
        <dbReference type="SAM" id="MobiDB-lite"/>
    </source>
</evidence>